<evidence type="ECO:0000313" key="3">
    <source>
        <dbReference type="EMBL" id="GMI36109.1"/>
    </source>
</evidence>
<organism evidence="3 4">
    <name type="scientific">Triparma columacea</name>
    <dbReference type="NCBI Taxonomy" id="722753"/>
    <lineage>
        <taxon>Eukaryota</taxon>
        <taxon>Sar</taxon>
        <taxon>Stramenopiles</taxon>
        <taxon>Ochrophyta</taxon>
        <taxon>Bolidophyceae</taxon>
        <taxon>Parmales</taxon>
        <taxon>Triparmaceae</taxon>
        <taxon>Triparma</taxon>
    </lineage>
</organism>
<evidence type="ECO:0000256" key="2">
    <source>
        <dbReference type="SAM" id="SignalP"/>
    </source>
</evidence>
<name>A0A9W7L7K7_9STRA</name>
<feature type="region of interest" description="Disordered" evidence="1">
    <location>
        <begin position="504"/>
        <end position="523"/>
    </location>
</feature>
<dbReference type="AlphaFoldDB" id="A0A9W7L7K7"/>
<evidence type="ECO:0000256" key="1">
    <source>
        <dbReference type="SAM" id="MobiDB-lite"/>
    </source>
</evidence>
<comment type="caution">
    <text evidence="3">The sequence shown here is derived from an EMBL/GenBank/DDBJ whole genome shotgun (WGS) entry which is preliminary data.</text>
</comment>
<gene>
    <name evidence="3" type="ORF">TrCOL_g4438</name>
</gene>
<proteinExistence type="predicted"/>
<feature type="chain" id="PRO_5041000678" description="Fe2OG dioxygenase domain-containing protein" evidence="2">
    <location>
        <begin position="24"/>
        <end position="523"/>
    </location>
</feature>
<keyword evidence="4" id="KW-1185">Reference proteome</keyword>
<dbReference type="OrthoDB" id="191389at2759"/>
<protein>
    <recommendedName>
        <fullName evidence="5">Fe2OG dioxygenase domain-containing protein</fullName>
    </recommendedName>
</protein>
<dbReference type="Proteomes" id="UP001165065">
    <property type="component" value="Unassembled WGS sequence"/>
</dbReference>
<evidence type="ECO:0008006" key="5">
    <source>
        <dbReference type="Google" id="ProtNLM"/>
    </source>
</evidence>
<keyword evidence="2" id="KW-0732">Signal</keyword>
<feature type="signal peptide" evidence="2">
    <location>
        <begin position="1"/>
        <end position="23"/>
    </location>
</feature>
<reference evidence="4" key="1">
    <citation type="journal article" date="2023" name="Commun. Biol.">
        <title>Genome analysis of Parmales, the sister group of diatoms, reveals the evolutionary specialization of diatoms from phago-mixotrophs to photoautotrophs.</title>
        <authorList>
            <person name="Ban H."/>
            <person name="Sato S."/>
            <person name="Yoshikawa S."/>
            <person name="Yamada K."/>
            <person name="Nakamura Y."/>
            <person name="Ichinomiya M."/>
            <person name="Sato N."/>
            <person name="Blanc-Mathieu R."/>
            <person name="Endo H."/>
            <person name="Kuwata A."/>
            <person name="Ogata H."/>
        </authorList>
    </citation>
    <scope>NUCLEOTIDE SEQUENCE [LARGE SCALE GENOMIC DNA]</scope>
</reference>
<dbReference type="EMBL" id="BRYA01000062">
    <property type="protein sequence ID" value="GMI36109.1"/>
    <property type="molecule type" value="Genomic_DNA"/>
</dbReference>
<evidence type="ECO:0000313" key="4">
    <source>
        <dbReference type="Proteomes" id="UP001165065"/>
    </source>
</evidence>
<sequence>MSYALLRLSSLIFLIVNFYEIKSDIISEETPRVFNRPRYPSLAQIIISEPSLLSPNLSVLESIQNCFTLLSTAVRVIHDNSFVDYGHLMDVRRMYDRCVRGIPFSEYVSESSSPSDTHTLIEDYFLSKRQRMESLLPSYEEHCKKSINNESGLIELVSLERGSPTDPHKKGNFYLTSVHHLEHHADQLEYLVKLGELPPPFLDITYNIRWKVIPEMLKAVGGDGCIYDVSTRSHSTGCHPDFRRSTFLLNPWMTDIMQGTFNTLIHMPSPLPLRSTNPFCLNPKLDFEEIQQAYLAGKVLVIDNLLTPDCLSELRRLALEGTIFYDGKKSYVGAYIDQGMGESPWLLQLSEEWRARFPKILNFPLSTSWFYKYDSVSSEAGGIGIHADQAIVNINIWITPDDANLDPDSGGLIVYDTAPPVEEVFGSDFAKWNNERFEGDRMDWLNANEAKHINIPYRCNRAVVFDSRRLHKTDTYTFKKEYEMRRINLTLLFGMVDDVGEDIGSKRGDNGKFPNEASIHTAT</sequence>
<dbReference type="SUPFAM" id="SSF51197">
    <property type="entry name" value="Clavaminate synthase-like"/>
    <property type="match status" value="1"/>
</dbReference>
<accession>A0A9W7L7K7</accession>